<name>A0ACD1AET6_9FIRM</name>
<organism evidence="1 2">
    <name type="scientific">Anoxybacterium hadale</name>
    <dbReference type="NCBI Taxonomy" id="3408580"/>
    <lineage>
        <taxon>Bacteria</taxon>
        <taxon>Bacillati</taxon>
        <taxon>Bacillota</taxon>
        <taxon>Clostridia</taxon>
        <taxon>Peptostreptococcales</taxon>
        <taxon>Anaerovoracaceae</taxon>
        <taxon>Anoxybacterium</taxon>
    </lineage>
</organism>
<dbReference type="Proteomes" id="UP000594014">
    <property type="component" value="Chromosome"/>
</dbReference>
<evidence type="ECO:0000313" key="2">
    <source>
        <dbReference type="Proteomes" id="UP000594014"/>
    </source>
</evidence>
<gene>
    <name evidence="1" type="ORF">FRZ06_17755</name>
</gene>
<sequence length="781" mass="83130">MRKVLSFVLVLTLVLGSFSMAFAATPAAISDVAGKNCEEAVRVLTSLGVVTGYEDGTYKPDQVVTRAEATLVVIKALGLANSVGTQKSSFTDLSGYGWAEGYIAFATQLGITNGYPDGSFKPGQTVSYNEFATMLVRALGYTDVSLTGTWPAKYVNQASAVGIMDDIASGGAAGANRGDVAIMANNALTAYIGSVDKDNNWSPIIKSGSVARDNIVYDTMIGRLGGNFFEGIIFDTDSSTINIRPYVGKYAEYYTSKADGKGDIMAIAAVKSTAIAGEFDDDNANNWTVAQVFEGNDDVDYKLAADMTDDTEFFYNGESTGTLSPSAITDVEVDLSGKTIKELYSASQWHVDIAEKIDAGDLDDLADGELLGFDFDTDKKDSIIDDSFELIGAKSLSDIKGDNVVYIYSGTDYIRKVAVGTEVVEGKITKINSDGDWIIAGKTYAFSDVADAASSDADAGDTVKVWLDAYGDIFDADVVSGSAKDYAVVLNTGSFDQIKLFLATDSSKVFDTDLTSAEYTAATSPANRLIGYGLDKDGAVDSVYTDDFYVAATTAEIVSNKVFDDGTRTYAIASDVVVFTKDGSDYGVTKLADVDKGTDSVGEIVSFILRENKVVAMIVNEGIAAGSGDDSYAVISKTEASTNAQDDKAYLLTGFIDGKKMSEVYTSSRSTIGEVTTGVAIYEFKYNDDKNVSKITKFTTAPVTGAVSADGKVSDGYIQLASGKKAIADNAVVYEVVFKDDNTTVKEYKAYSGTIKATYNVWMYDTDDDKAGAEVVIIEKN</sequence>
<keyword evidence="2" id="KW-1185">Reference proteome</keyword>
<proteinExistence type="predicted"/>
<evidence type="ECO:0000313" key="1">
    <source>
        <dbReference type="EMBL" id="QOX65057.1"/>
    </source>
</evidence>
<accession>A0ACD1AET6</accession>
<protein>
    <submittedName>
        <fullName evidence="1">S-layer homology domain-containing protein</fullName>
    </submittedName>
</protein>
<dbReference type="EMBL" id="CP042469">
    <property type="protein sequence ID" value="QOX65057.1"/>
    <property type="molecule type" value="Genomic_DNA"/>
</dbReference>
<reference evidence="1" key="1">
    <citation type="submission" date="2019-08" db="EMBL/GenBank/DDBJ databases">
        <title>Genome sequence of Clostridiales bacterium MT110.</title>
        <authorList>
            <person name="Cao J."/>
        </authorList>
    </citation>
    <scope>NUCLEOTIDE SEQUENCE</scope>
    <source>
        <strain evidence="1">MT110</strain>
    </source>
</reference>